<dbReference type="CDD" id="cd06587">
    <property type="entry name" value="VOC"/>
    <property type="match status" value="1"/>
</dbReference>
<gene>
    <name evidence="2" type="ORF">GCM10009559_19040</name>
</gene>
<keyword evidence="3" id="KW-1185">Reference proteome</keyword>
<proteinExistence type="predicted"/>
<dbReference type="Pfam" id="PF18029">
    <property type="entry name" value="Glyoxalase_6"/>
    <property type="match status" value="1"/>
</dbReference>
<organism evidence="2 3">
    <name type="scientific">Pseudonocardia zijingensis</name>
    <dbReference type="NCBI Taxonomy" id="153376"/>
    <lineage>
        <taxon>Bacteria</taxon>
        <taxon>Bacillati</taxon>
        <taxon>Actinomycetota</taxon>
        <taxon>Actinomycetes</taxon>
        <taxon>Pseudonocardiales</taxon>
        <taxon>Pseudonocardiaceae</taxon>
        <taxon>Pseudonocardia</taxon>
    </lineage>
</organism>
<dbReference type="InterPro" id="IPR041581">
    <property type="entry name" value="Glyoxalase_6"/>
</dbReference>
<dbReference type="RefSeq" id="WP_343940912.1">
    <property type="nucleotide sequence ID" value="NZ_BAAAHP010000054.1"/>
</dbReference>
<evidence type="ECO:0000259" key="1">
    <source>
        <dbReference type="Pfam" id="PF18029"/>
    </source>
</evidence>
<dbReference type="SUPFAM" id="SSF54593">
    <property type="entry name" value="Glyoxalase/Bleomycin resistance protein/Dihydroxybiphenyl dioxygenase"/>
    <property type="match status" value="1"/>
</dbReference>
<sequence length="125" mass="13853">MTKIREIVFDCRDAAGLARFWAALLDGYAVRPYDDDEIARLAEKGLTPETDPTVMVDGPGPILCFQQVPEPKRAKNRVHLDITVQDRTAEVGRLVELGASVLEEFDTWTTMLDPGGNEFCLTEAA</sequence>
<evidence type="ECO:0000313" key="3">
    <source>
        <dbReference type="Proteomes" id="UP001499967"/>
    </source>
</evidence>
<dbReference type="InterPro" id="IPR029068">
    <property type="entry name" value="Glyas_Bleomycin-R_OHBP_Dase"/>
</dbReference>
<dbReference type="PANTHER" id="PTHR35908">
    <property type="entry name" value="HYPOTHETICAL FUSION PROTEIN"/>
    <property type="match status" value="1"/>
</dbReference>
<evidence type="ECO:0000313" key="2">
    <source>
        <dbReference type="EMBL" id="GAA0931166.1"/>
    </source>
</evidence>
<feature type="domain" description="Glyoxalase-like" evidence="1">
    <location>
        <begin position="6"/>
        <end position="122"/>
    </location>
</feature>
<protein>
    <submittedName>
        <fullName evidence="2">VOC family protein</fullName>
    </submittedName>
</protein>
<dbReference type="Proteomes" id="UP001499967">
    <property type="component" value="Unassembled WGS sequence"/>
</dbReference>
<accession>A0ABN1PQ27</accession>
<dbReference type="PANTHER" id="PTHR35908:SF1">
    <property type="entry name" value="CONSERVED PROTEIN"/>
    <property type="match status" value="1"/>
</dbReference>
<dbReference type="EMBL" id="BAAAHP010000054">
    <property type="protein sequence ID" value="GAA0931166.1"/>
    <property type="molecule type" value="Genomic_DNA"/>
</dbReference>
<reference evidence="2 3" key="1">
    <citation type="journal article" date="2019" name="Int. J. Syst. Evol. Microbiol.">
        <title>The Global Catalogue of Microorganisms (GCM) 10K type strain sequencing project: providing services to taxonomists for standard genome sequencing and annotation.</title>
        <authorList>
            <consortium name="The Broad Institute Genomics Platform"/>
            <consortium name="The Broad Institute Genome Sequencing Center for Infectious Disease"/>
            <person name="Wu L."/>
            <person name="Ma J."/>
        </authorList>
    </citation>
    <scope>NUCLEOTIDE SEQUENCE [LARGE SCALE GENOMIC DNA]</scope>
    <source>
        <strain evidence="2 3">JCM 11117</strain>
    </source>
</reference>
<comment type="caution">
    <text evidence="2">The sequence shown here is derived from an EMBL/GenBank/DDBJ whole genome shotgun (WGS) entry which is preliminary data.</text>
</comment>
<dbReference type="Gene3D" id="3.10.180.10">
    <property type="entry name" value="2,3-Dihydroxybiphenyl 1,2-Dioxygenase, domain 1"/>
    <property type="match status" value="1"/>
</dbReference>
<name>A0ABN1PQ27_9PSEU</name>